<feature type="transmembrane region" description="Helical" evidence="14">
    <location>
        <begin position="365"/>
        <end position="388"/>
    </location>
</feature>
<dbReference type="PROSITE" id="PS50283">
    <property type="entry name" value="NA_SOLUT_SYMP_3"/>
    <property type="match status" value="1"/>
</dbReference>
<dbReference type="PRINTS" id="PR00344">
    <property type="entry name" value="BCTRLSENSOR"/>
</dbReference>
<feature type="transmembrane region" description="Helical" evidence="14">
    <location>
        <begin position="153"/>
        <end position="171"/>
    </location>
</feature>
<keyword evidence="18" id="KW-1185">Reference proteome</keyword>
<evidence type="ECO:0000256" key="8">
    <source>
        <dbReference type="ARBA" id="ARBA00022741"/>
    </source>
</evidence>
<evidence type="ECO:0000256" key="10">
    <source>
        <dbReference type="ARBA" id="ARBA00022840"/>
    </source>
</evidence>
<keyword evidence="13 14" id="KW-0472">Membrane</keyword>
<keyword evidence="8" id="KW-0547">Nucleotide-binding</keyword>
<dbReference type="PROSITE" id="PS50109">
    <property type="entry name" value="HIS_KIN"/>
    <property type="match status" value="1"/>
</dbReference>
<dbReference type="InterPro" id="IPR003661">
    <property type="entry name" value="HisK_dim/P_dom"/>
</dbReference>
<evidence type="ECO:0000256" key="5">
    <source>
        <dbReference type="ARBA" id="ARBA00022553"/>
    </source>
</evidence>
<evidence type="ECO:0000259" key="15">
    <source>
        <dbReference type="PROSITE" id="PS50109"/>
    </source>
</evidence>
<dbReference type="GO" id="GO:0005524">
    <property type="term" value="F:ATP binding"/>
    <property type="evidence" value="ECO:0007669"/>
    <property type="project" value="UniProtKB-KW"/>
</dbReference>
<dbReference type="CDD" id="cd10322">
    <property type="entry name" value="SLC5sbd"/>
    <property type="match status" value="1"/>
</dbReference>
<feature type="domain" description="PAS" evidence="16">
    <location>
        <begin position="655"/>
        <end position="705"/>
    </location>
</feature>
<dbReference type="InterPro" id="IPR001734">
    <property type="entry name" value="Na/solute_symporter"/>
</dbReference>
<dbReference type="EC" id="2.7.13.3" evidence="4"/>
<feature type="transmembrane region" description="Helical" evidence="14">
    <location>
        <begin position="69"/>
        <end position="93"/>
    </location>
</feature>
<dbReference type="CDD" id="cd00082">
    <property type="entry name" value="HisKA"/>
    <property type="match status" value="1"/>
</dbReference>
<comment type="subcellular location">
    <subcellularLocation>
        <location evidence="2">Membrane</location>
        <topology evidence="2">Multi-pass membrane protein</topology>
    </subcellularLocation>
</comment>
<dbReference type="PANTHER" id="PTHR43065">
    <property type="entry name" value="SENSOR HISTIDINE KINASE"/>
    <property type="match status" value="1"/>
</dbReference>
<dbReference type="GO" id="GO:0000155">
    <property type="term" value="F:phosphorelay sensor kinase activity"/>
    <property type="evidence" value="ECO:0007669"/>
    <property type="project" value="InterPro"/>
</dbReference>
<feature type="transmembrane region" description="Helical" evidence="14">
    <location>
        <begin position="239"/>
        <end position="258"/>
    </location>
</feature>
<evidence type="ECO:0000313" key="18">
    <source>
        <dbReference type="Proteomes" id="UP000244223"/>
    </source>
</evidence>
<evidence type="ECO:0000313" key="17">
    <source>
        <dbReference type="EMBL" id="PTQ87843.1"/>
    </source>
</evidence>
<feature type="transmembrane region" description="Helical" evidence="14">
    <location>
        <begin position="114"/>
        <end position="133"/>
    </location>
</feature>
<evidence type="ECO:0000256" key="4">
    <source>
        <dbReference type="ARBA" id="ARBA00012438"/>
    </source>
</evidence>
<feature type="transmembrane region" description="Helical" evidence="14">
    <location>
        <begin position="400"/>
        <end position="421"/>
    </location>
</feature>
<feature type="transmembrane region" description="Helical" evidence="14">
    <location>
        <begin position="470"/>
        <end position="493"/>
    </location>
</feature>
<evidence type="ECO:0000256" key="2">
    <source>
        <dbReference type="ARBA" id="ARBA00004141"/>
    </source>
</evidence>
<evidence type="ECO:0000256" key="7">
    <source>
        <dbReference type="ARBA" id="ARBA00022692"/>
    </source>
</evidence>
<dbReference type="CDD" id="cd00130">
    <property type="entry name" value="PAS"/>
    <property type="match status" value="1"/>
</dbReference>
<dbReference type="RefSeq" id="WP_107866612.1">
    <property type="nucleotide sequence ID" value="NZ_QAON01000016.1"/>
</dbReference>
<dbReference type="CDD" id="cd00075">
    <property type="entry name" value="HATPase"/>
    <property type="match status" value="1"/>
</dbReference>
<dbReference type="InterPro" id="IPR036890">
    <property type="entry name" value="HATPase_C_sf"/>
</dbReference>
<dbReference type="SUPFAM" id="SSF55874">
    <property type="entry name" value="ATPase domain of HSP90 chaperone/DNA topoisomerase II/histidine kinase"/>
    <property type="match status" value="1"/>
</dbReference>
<dbReference type="NCBIfam" id="TIGR00229">
    <property type="entry name" value="sensory_box"/>
    <property type="match status" value="1"/>
</dbReference>
<dbReference type="InterPro" id="IPR000014">
    <property type="entry name" value="PAS"/>
</dbReference>
<feature type="domain" description="Histidine kinase" evidence="15">
    <location>
        <begin position="766"/>
        <end position="978"/>
    </location>
</feature>
<keyword evidence="6" id="KW-0808">Transferase</keyword>
<evidence type="ECO:0000256" key="14">
    <source>
        <dbReference type="SAM" id="Phobius"/>
    </source>
</evidence>
<sequence>MIFNPIELLTLGIGYLFLLFAIAHLSESGLIHTKWIRNPTIYVLSLGVYISAWGIYGVVGFAYETGYNFLAFYLGVSGAFLLAPVLLSPILRLTKNHQLSSLADLFAFRYRSQFVGSLTTIMMLLALLPLLALQIRAVADTANLLTHETNQHSIAIIFCLAITLFTLLFGAKPLTPQYKHDGLVVSIAIESIVKLVMMLCVAGYALFFVFDGNSGLDYWLAHHKDALELLYVPLKENGIWHSLILAFLFSAVVMPFMYHMVFTENFQPRALLTASWGLPSYLFIMALCIPIILWAGIKLELTSHPEYFTIGVALASETKWLPLLVFIGGISAASGTIVVTSLALSSMVLNHLVLPLSQPSPDYNLYRWLIWVRRALIVLIMIMAYAFYRLFTHEHTMTDMAILTFVGTLQFAPGLVSVLFWPRATRAGFLSGLLVGLCIWFGVLVVPYVLNLPNLFTQLLALNLTLFEDPIYWHHIGLGSTLANAFVMFVVSLMTKQTPSEQMAADSCAVDNLRRPYRWSLKAKSVDDFIESLSDVLGHLTAEREVEQALHDLGMNHDETRPYALRRLRDQIESNLSGLLGPSVAHEILDTHLSYQIRPESPASEDIHYVESRLEEYRHRMSGLAGELDALRRFHRQTLYDLPIGVCSLGRDLEVLSWNRALMEMTGISDDEVIGSRLTDLAEPWQTLLNDFLHSPDVQLYNQQIFSQGQSRWVNLHRAFIGEQEKAIDMGSSQVIVLEDVTELERLESQLAHNERLAALGRLAAGVAHEIGNPITGIACLAQNLKAEYQDPEIVEASSLILTQTQRITNIVRSLVGFARTDSYINYQAVNLRNIINEAINLLQLSGSKDYHFDNFCAEDIYVRGNTQRLMQVFVNLLSNARDASQTDSHIIVEAHSNGNFVHIDVEDFGTGLPEGTIRDNLFEPFVTTKETGKGTGLGLALVHGIIGEHGGKIQLMDKADYDQGRGVIVQITLPAWNEDSSEESIA</sequence>
<dbReference type="InterPro" id="IPR038377">
    <property type="entry name" value="Na/Glc_symporter_sf"/>
</dbReference>
<protein>
    <recommendedName>
        <fullName evidence="4">histidine kinase</fullName>
        <ecNumber evidence="4">2.7.13.3</ecNumber>
    </recommendedName>
</protein>
<comment type="catalytic activity">
    <reaction evidence="1">
        <text>ATP + protein L-histidine = ADP + protein N-phospho-L-histidine.</text>
        <dbReference type="EC" id="2.7.13.3"/>
    </reaction>
</comment>
<dbReference type="PROSITE" id="PS50112">
    <property type="entry name" value="PAS"/>
    <property type="match status" value="1"/>
</dbReference>
<comment type="similarity">
    <text evidence="3">Belongs to the sodium:solute symporter (SSF) (TC 2.A.21) family.</text>
</comment>
<name>A0A2T5IVF3_9GAMM</name>
<dbReference type="OrthoDB" id="9815750at2"/>
<evidence type="ECO:0000256" key="11">
    <source>
        <dbReference type="ARBA" id="ARBA00022989"/>
    </source>
</evidence>
<dbReference type="PANTHER" id="PTHR43065:SF10">
    <property type="entry name" value="PEROXIDE STRESS-ACTIVATED HISTIDINE KINASE MAK3"/>
    <property type="match status" value="1"/>
</dbReference>
<evidence type="ECO:0000256" key="3">
    <source>
        <dbReference type="ARBA" id="ARBA00006434"/>
    </source>
</evidence>
<dbReference type="GO" id="GO:0022857">
    <property type="term" value="F:transmembrane transporter activity"/>
    <property type="evidence" value="ECO:0007669"/>
    <property type="project" value="InterPro"/>
</dbReference>
<dbReference type="SMART" id="SM00388">
    <property type="entry name" value="HisKA"/>
    <property type="match status" value="1"/>
</dbReference>
<dbReference type="InterPro" id="IPR035965">
    <property type="entry name" value="PAS-like_dom_sf"/>
</dbReference>
<evidence type="ECO:0000256" key="12">
    <source>
        <dbReference type="ARBA" id="ARBA00023012"/>
    </source>
</evidence>
<gene>
    <name evidence="17" type="ORF">C8N29_1168</name>
</gene>
<evidence type="ECO:0000256" key="1">
    <source>
        <dbReference type="ARBA" id="ARBA00000085"/>
    </source>
</evidence>
<feature type="transmembrane region" description="Helical" evidence="14">
    <location>
        <begin position="183"/>
        <end position="210"/>
    </location>
</feature>
<dbReference type="InterPro" id="IPR005467">
    <property type="entry name" value="His_kinase_dom"/>
</dbReference>
<keyword evidence="11 14" id="KW-1133">Transmembrane helix</keyword>
<keyword evidence="5" id="KW-0597">Phosphoprotein</keyword>
<dbReference type="EMBL" id="QAON01000016">
    <property type="protein sequence ID" value="PTQ87843.1"/>
    <property type="molecule type" value="Genomic_DNA"/>
</dbReference>
<dbReference type="AlphaFoldDB" id="A0A2T5IVF3"/>
<dbReference type="SUPFAM" id="SSF55785">
    <property type="entry name" value="PYP-like sensor domain (PAS domain)"/>
    <property type="match status" value="1"/>
</dbReference>
<feature type="transmembrane region" description="Helical" evidence="14">
    <location>
        <begin position="320"/>
        <end position="344"/>
    </location>
</feature>
<comment type="caution">
    <text evidence="17">The sequence shown here is derived from an EMBL/GenBank/DDBJ whole genome shotgun (WGS) entry which is preliminary data.</text>
</comment>
<reference evidence="17 18" key="1">
    <citation type="submission" date="2018-04" db="EMBL/GenBank/DDBJ databases">
        <title>Genomic Encyclopedia of Archaeal and Bacterial Type Strains, Phase II (KMG-II): from individual species to whole genera.</title>
        <authorList>
            <person name="Goeker M."/>
        </authorList>
    </citation>
    <scope>NUCLEOTIDE SEQUENCE [LARGE SCALE GENOMIC DNA]</scope>
    <source>
        <strain evidence="17 18">DSM 5822</strain>
    </source>
</reference>
<dbReference type="SMART" id="SM00387">
    <property type="entry name" value="HATPase_c"/>
    <property type="match status" value="1"/>
</dbReference>
<evidence type="ECO:0000256" key="6">
    <source>
        <dbReference type="ARBA" id="ARBA00022679"/>
    </source>
</evidence>
<evidence type="ECO:0000259" key="16">
    <source>
        <dbReference type="PROSITE" id="PS50112"/>
    </source>
</evidence>
<proteinExistence type="inferred from homology"/>
<evidence type="ECO:0000256" key="13">
    <source>
        <dbReference type="ARBA" id="ARBA00023136"/>
    </source>
</evidence>
<accession>A0A2T5IVF3</accession>
<organism evidence="17 18">
    <name type="scientific">Agitococcus lubricus</name>
    <dbReference type="NCBI Taxonomy" id="1077255"/>
    <lineage>
        <taxon>Bacteria</taxon>
        <taxon>Pseudomonadati</taxon>
        <taxon>Pseudomonadota</taxon>
        <taxon>Gammaproteobacteria</taxon>
        <taxon>Moraxellales</taxon>
        <taxon>Moraxellaceae</taxon>
        <taxon>Agitococcus</taxon>
    </lineage>
</organism>
<dbReference type="Gene3D" id="1.20.1730.10">
    <property type="entry name" value="Sodium/glucose cotransporter"/>
    <property type="match status" value="1"/>
</dbReference>
<dbReference type="Proteomes" id="UP000244223">
    <property type="component" value="Unassembled WGS sequence"/>
</dbReference>
<keyword evidence="9 17" id="KW-0418">Kinase</keyword>
<dbReference type="SUPFAM" id="SSF47384">
    <property type="entry name" value="Homodimeric domain of signal transducing histidine kinase"/>
    <property type="match status" value="1"/>
</dbReference>
<keyword evidence="12" id="KW-0902">Two-component regulatory system</keyword>
<dbReference type="Gene3D" id="3.30.565.10">
    <property type="entry name" value="Histidine kinase-like ATPase, C-terminal domain"/>
    <property type="match status" value="1"/>
</dbReference>
<dbReference type="Pfam" id="PF00512">
    <property type="entry name" value="HisKA"/>
    <property type="match status" value="1"/>
</dbReference>
<feature type="transmembrane region" description="Helical" evidence="14">
    <location>
        <begin position="428"/>
        <end position="450"/>
    </location>
</feature>
<feature type="transmembrane region" description="Helical" evidence="14">
    <location>
        <begin position="6"/>
        <end position="25"/>
    </location>
</feature>
<feature type="transmembrane region" description="Helical" evidence="14">
    <location>
        <begin position="41"/>
        <end position="63"/>
    </location>
</feature>
<dbReference type="InterPro" id="IPR003594">
    <property type="entry name" value="HATPase_dom"/>
</dbReference>
<dbReference type="InterPro" id="IPR036097">
    <property type="entry name" value="HisK_dim/P_sf"/>
</dbReference>
<dbReference type="Gene3D" id="3.30.450.20">
    <property type="entry name" value="PAS domain"/>
    <property type="match status" value="1"/>
</dbReference>
<keyword evidence="10" id="KW-0067">ATP-binding</keyword>
<evidence type="ECO:0000256" key="9">
    <source>
        <dbReference type="ARBA" id="ARBA00022777"/>
    </source>
</evidence>
<feature type="transmembrane region" description="Helical" evidence="14">
    <location>
        <begin position="270"/>
        <end position="297"/>
    </location>
</feature>
<dbReference type="GO" id="GO:0016020">
    <property type="term" value="C:membrane"/>
    <property type="evidence" value="ECO:0007669"/>
    <property type="project" value="UniProtKB-SubCell"/>
</dbReference>
<dbReference type="InterPro" id="IPR004358">
    <property type="entry name" value="Sig_transdc_His_kin-like_C"/>
</dbReference>
<dbReference type="Pfam" id="PF02518">
    <property type="entry name" value="HATPase_c"/>
    <property type="match status" value="1"/>
</dbReference>
<dbReference type="Gene3D" id="1.10.287.130">
    <property type="match status" value="1"/>
</dbReference>
<keyword evidence="7 14" id="KW-0812">Transmembrane</keyword>